<protein>
    <recommendedName>
        <fullName evidence="5">Alpha/beta hydrolase family protein</fullName>
    </recommendedName>
</protein>
<feature type="compositionally biased region" description="Basic and acidic residues" evidence="1">
    <location>
        <begin position="254"/>
        <end position="276"/>
    </location>
</feature>
<sequence>MSDSLTISGGGSVSVATTEMLVSASALHRAASMSRDIAGAVSMVDARLTTNQLVTLGIPTAAALAENDLDCAFAELQSVAQRAERLSSLVRFAAESYGMAEAVAEGLSRRFTAEAAALFGFLFPKHLLVWGATLVGLPILFGFTAAALVTGRQPAELLGDKELMAGLNALISDPLFVQTVRLGVMNVDEIVAGASGLPPSLVALLSAAGLIGLSSSAAGVGRLAGVAGMMAETPVALVSRTDTTPVKPAQTVGERAERIPQHTEESPFQVRVEKTSRPGEEDTFEVYIGGTVDFAFGDSAQPFDGSSNVNLAAGQEAAAMKAVLMAMEEAGITAESEVMLNGYSQGGAVAAMIAATGDYNVTGVLSFGGNTGQIPIPVGVDAVLVEHEDDIVPAAGGAQDNQHATIVTREAFGGRQLPEGVLAPAHQLNEYRDTAQLMDVDASDELRAAIARITPKTYDDASTTVTSYEFERVQP</sequence>
<dbReference type="InterPro" id="IPR029058">
    <property type="entry name" value="AB_hydrolase_fold"/>
</dbReference>
<proteinExistence type="predicted"/>
<dbReference type="OrthoDB" id="4790882at2"/>
<dbReference type="Proteomes" id="UP000231742">
    <property type="component" value="Unassembled WGS sequence"/>
</dbReference>
<organism evidence="3 4">
    <name type="scientific">Salinibacterium amurskyense</name>
    <dbReference type="NCBI Taxonomy" id="205941"/>
    <lineage>
        <taxon>Bacteria</taxon>
        <taxon>Bacillati</taxon>
        <taxon>Actinomycetota</taxon>
        <taxon>Actinomycetes</taxon>
        <taxon>Micrococcales</taxon>
        <taxon>Microbacteriaceae</taxon>
        <taxon>Salinibacterium</taxon>
    </lineage>
</organism>
<keyword evidence="2" id="KW-1133">Transmembrane helix</keyword>
<dbReference type="RefSeq" id="WP_100387812.1">
    <property type="nucleotide sequence ID" value="NZ_BMZU01000001.1"/>
</dbReference>
<name>A0A2M9D6F6_9MICO</name>
<dbReference type="EMBL" id="PGFH01000001">
    <property type="protein sequence ID" value="PJJ81093.1"/>
    <property type="molecule type" value="Genomic_DNA"/>
</dbReference>
<gene>
    <name evidence="3" type="ORF">CLV85_0263</name>
</gene>
<dbReference type="Gene3D" id="3.40.50.1820">
    <property type="entry name" value="alpha/beta hydrolase"/>
    <property type="match status" value="1"/>
</dbReference>
<dbReference type="SUPFAM" id="SSF53474">
    <property type="entry name" value="alpha/beta-Hydrolases"/>
    <property type="match status" value="1"/>
</dbReference>
<evidence type="ECO:0008006" key="5">
    <source>
        <dbReference type="Google" id="ProtNLM"/>
    </source>
</evidence>
<accession>A0A2M9D6F6</accession>
<keyword evidence="2" id="KW-0472">Membrane</keyword>
<evidence type="ECO:0000256" key="1">
    <source>
        <dbReference type="SAM" id="MobiDB-lite"/>
    </source>
</evidence>
<evidence type="ECO:0000313" key="4">
    <source>
        <dbReference type="Proteomes" id="UP000231742"/>
    </source>
</evidence>
<keyword evidence="2" id="KW-0812">Transmembrane</keyword>
<reference evidence="3 4" key="1">
    <citation type="submission" date="2017-11" db="EMBL/GenBank/DDBJ databases">
        <title>Genomic Encyclopedia of Archaeal and Bacterial Type Strains, Phase II (KMG-II): From Individual Species to Whole Genera.</title>
        <authorList>
            <person name="Goeker M."/>
        </authorList>
    </citation>
    <scope>NUCLEOTIDE SEQUENCE [LARGE SCALE GENOMIC DNA]</scope>
    <source>
        <strain evidence="3 4">DSM 16400</strain>
    </source>
</reference>
<evidence type="ECO:0000313" key="3">
    <source>
        <dbReference type="EMBL" id="PJJ81093.1"/>
    </source>
</evidence>
<comment type="caution">
    <text evidence="3">The sequence shown here is derived from an EMBL/GenBank/DDBJ whole genome shotgun (WGS) entry which is preliminary data.</text>
</comment>
<evidence type="ECO:0000256" key="2">
    <source>
        <dbReference type="SAM" id="Phobius"/>
    </source>
</evidence>
<feature type="region of interest" description="Disordered" evidence="1">
    <location>
        <begin position="249"/>
        <end position="276"/>
    </location>
</feature>
<dbReference type="AlphaFoldDB" id="A0A2M9D6F6"/>
<keyword evidence="4" id="KW-1185">Reference proteome</keyword>
<feature type="transmembrane region" description="Helical" evidence="2">
    <location>
        <begin position="127"/>
        <end position="149"/>
    </location>
</feature>